<organism evidence="3 4">
    <name type="scientific">Muricaecibacterium torontonense</name>
    <dbReference type="NCBI Taxonomy" id="3032871"/>
    <lineage>
        <taxon>Bacteria</taxon>
        <taxon>Bacillati</taxon>
        <taxon>Actinomycetota</taxon>
        <taxon>Coriobacteriia</taxon>
        <taxon>Coriobacteriales</taxon>
        <taxon>Atopobiaceae</taxon>
        <taxon>Muricaecibacterium</taxon>
    </lineage>
</organism>
<proteinExistence type="inferred from homology"/>
<evidence type="ECO:0000313" key="4">
    <source>
        <dbReference type="Proteomes" id="UP000310263"/>
    </source>
</evidence>
<dbReference type="AlphaFoldDB" id="A0A4S2F6W3"/>
<dbReference type="EMBL" id="SRYE01000001">
    <property type="protein sequence ID" value="TGY63071.1"/>
    <property type="molecule type" value="Genomic_DNA"/>
</dbReference>
<comment type="caution">
    <text evidence="3">The sequence shown here is derived from an EMBL/GenBank/DDBJ whole genome shotgun (WGS) entry which is preliminary data.</text>
</comment>
<dbReference type="Gene3D" id="3.60.21.10">
    <property type="match status" value="1"/>
</dbReference>
<comment type="similarity">
    <text evidence="1">Belongs to the metallophosphoesterase superfamily. YfcE family.</text>
</comment>
<reference evidence="3 4" key="1">
    <citation type="submission" date="2019-04" db="EMBL/GenBank/DDBJ databases">
        <title>Microbes associate with the intestines of laboratory mice.</title>
        <authorList>
            <person name="Navarre W."/>
            <person name="Wong E."/>
            <person name="Huang K."/>
            <person name="Tropini C."/>
            <person name="Ng K."/>
            <person name="Yu B."/>
        </authorList>
    </citation>
    <scope>NUCLEOTIDE SEQUENCE [LARGE SCALE GENOMIC DNA]</scope>
    <source>
        <strain evidence="3 4">NM07_P-09</strain>
    </source>
</reference>
<protein>
    <submittedName>
        <fullName evidence="3">YfcE family phosphodiesterase</fullName>
    </submittedName>
</protein>
<dbReference type="InterPro" id="IPR024654">
    <property type="entry name" value="Calcineurin-like_PHP_lpxH"/>
</dbReference>
<evidence type="ECO:0000259" key="2">
    <source>
        <dbReference type="Pfam" id="PF12850"/>
    </source>
</evidence>
<dbReference type="RefSeq" id="WP_136011697.1">
    <property type="nucleotide sequence ID" value="NZ_SRYE01000001.1"/>
</dbReference>
<sequence>MADKRVDIISDTHGYISDELKRELRGADVIVHAGDITSSSDFALLKSIAPLHLCLGNNDYTGQYGPDIKRVMRFSIDGVRFQVAHHEEQLKPASADVCVYGHSHKPSIRRSAEGGQVLRRRLQSKPLRAMENPGQVMEAVGYSDAGALNYPAEAGAWLINPGSPTLPRTPMGPTMARLWIRDGLVEDPQIIQLPVSDMQMGSPWFRFGM</sequence>
<dbReference type="Proteomes" id="UP000310263">
    <property type="component" value="Unassembled WGS sequence"/>
</dbReference>
<evidence type="ECO:0000256" key="1">
    <source>
        <dbReference type="ARBA" id="ARBA00008950"/>
    </source>
</evidence>
<gene>
    <name evidence="3" type="ORF">E5334_00685</name>
</gene>
<dbReference type="SUPFAM" id="SSF56300">
    <property type="entry name" value="Metallo-dependent phosphatases"/>
    <property type="match status" value="1"/>
</dbReference>
<name>A0A4S2F6W3_9ACTN</name>
<dbReference type="Pfam" id="PF12850">
    <property type="entry name" value="Metallophos_2"/>
    <property type="match status" value="1"/>
</dbReference>
<accession>A0A4S2F6W3</accession>
<evidence type="ECO:0000313" key="3">
    <source>
        <dbReference type="EMBL" id="TGY63071.1"/>
    </source>
</evidence>
<keyword evidence="4" id="KW-1185">Reference proteome</keyword>
<feature type="domain" description="Calcineurin-like phosphoesterase" evidence="2">
    <location>
        <begin position="6"/>
        <end position="181"/>
    </location>
</feature>
<dbReference type="OrthoDB" id="9785951at2"/>
<dbReference type="InterPro" id="IPR029052">
    <property type="entry name" value="Metallo-depent_PP-like"/>
</dbReference>